<name>A0A212JJU9_9BACT</name>
<accession>A0A212JJU9</accession>
<feature type="transmembrane region" description="Helical" evidence="1">
    <location>
        <begin position="130"/>
        <end position="152"/>
    </location>
</feature>
<dbReference type="Gene3D" id="2.40.50.1020">
    <property type="entry name" value="LytTr DNA-binding domain"/>
    <property type="match status" value="1"/>
</dbReference>
<evidence type="ECO:0000313" key="3">
    <source>
        <dbReference type="EMBL" id="SBV99723.1"/>
    </source>
</evidence>
<organism evidence="3">
    <name type="scientific">uncultured Dysgonomonas sp</name>
    <dbReference type="NCBI Taxonomy" id="206096"/>
    <lineage>
        <taxon>Bacteria</taxon>
        <taxon>Pseudomonadati</taxon>
        <taxon>Bacteroidota</taxon>
        <taxon>Bacteroidia</taxon>
        <taxon>Bacteroidales</taxon>
        <taxon>Dysgonomonadaceae</taxon>
        <taxon>Dysgonomonas</taxon>
        <taxon>environmental samples</taxon>
    </lineage>
</organism>
<dbReference type="InterPro" id="IPR007492">
    <property type="entry name" value="LytTR_DNA-bd_dom"/>
</dbReference>
<dbReference type="Pfam" id="PF04397">
    <property type="entry name" value="LytTR"/>
    <property type="match status" value="1"/>
</dbReference>
<dbReference type="RefSeq" id="WP_296941066.1">
    <property type="nucleotide sequence ID" value="NZ_LT599032.1"/>
</dbReference>
<keyword evidence="1" id="KW-0812">Transmembrane</keyword>
<keyword evidence="1" id="KW-0472">Membrane</keyword>
<dbReference type="EMBL" id="FLUM01000002">
    <property type="protein sequence ID" value="SBV99723.1"/>
    <property type="molecule type" value="Genomic_DNA"/>
</dbReference>
<dbReference type="PROSITE" id="PS50930">
    <property type="entry name" value="HTH_LYTTR"/>
    <property type="match status" value="1"/>
</dbReference>
<reference evidence="3" key="1">
    <citation type="submission" date="2016-04" db="EMBL/GenBank/DDBJ databases">
        <authorList>
            <person name="Evans L.H."/>
            <person name="Alamgir A."/>
            <person name="Owens N."/>
            <person name="Weber N.D."/>
            <person name="Virtaneva K."/>
            <person name="Barbian K."/>
            <person name="Babar A."/>
            <person name="Rosenke K."/>
        </authorList>
    </citation>
    <scope>NUCLEOTIDE SEQUENCE</scope>
    <source>
        <strain evidence="3">86-1</strain>
    </source>
</reference>
<keyword evidence="1" id="KW-1133">Transmembrane helix</keyword>
<feature type="transmembrane region" description="Helical" evidence="1">
    <location>
        <begin position="54"/>
        <end position="77"/>
    </location>
</feature>
<dbReference type="GO" id="GO:0003677">
    <property type="term" value="F:DNA binding"/>
    <property type="evidence" value="ECO:0007669"/>
    <property type="project" value="InterPro"/>
</dbReference>
<dbReference type="AlphaFoldDB" id="A0A212JJU9"/>
<proteinExistence type="predicted"/>
<protein>
    <recommendedName>
        <fullName evidence="2">HTH LytTR-type domain-containing protein</fullName>
    </recommendedName>
</protein>
<evidence type="ECO:0000256" key="1">
    <source>
        <dbReference type="SAM" id="Phobius"/>
    </source>
</evidence>
<sequence length="282" mass="33095">MPLLFQKIQNYLKEPFPHKHKKWQIVTIPSFCVFVMMSIFKPNSLPTDQRSLEIILYITLSTIVVTAVVAYIFPLIFRKYYNPKNWTKGKFLSVPISIVTILMPLLMIVINNWFHLKGISSQYTPVVQLIVLYLIGYSIAFFPTFIIYHIAIRSDQRENRKKNNPVFNKCGIIITSKLKETLELAPTDFLYAEVQGNYVTIYYLTEQQDIQHKTLRVTLSVIIDTLRDYPSIMRCHRAFLINTLYIKEIFRKQQNYGIRLNNTTIEIPVSKPYLKEIQSAIM</sequence>
<feature type="transmembrane region" description="Helical" evidence="1">
    <location>
        <begin position="23"/>
        <end position="42"/>
    </location>
</feature>
<feature type="domain" description="HTH LytTR-type" evidence="2">
    <location>
        <begin position="173"/>
        <end position="282"/>
    </location>
</feature>
<gene>
    <name evidence="3" type="ORF">KL86DYS1_20007</name>
</gene>
<evidence type="ECO:0000259" key="2">
    <source>
        <dbReference type="PROSITE" id="PS50930"/>
    </source>
</evidence>
<feature type="transmembrane region" description="Helical" evidence="1">
    <location>
        <begin position="89"/>
        <end position="110"/>
    </location>
</feature>
<dbReference type="SMART" id="SM00850">
    <property type="entry name" value="LytTR"/>
    <property type="match status" value="1"/>
</dbReference>